<dbReference type="HOGENOM" id="CLU_3327209_0_0_9"/>
<dbReference type="KEGG" id="dor:Desor_1988"/>
<gene>
    <name evidence="1" type="ordered locus">Desor_1988</name>
</gene>
<sequence>MKINMQKWAEDIIQDKDVKKAQTGYCLPRTDCRPSVAD</sequence>
<accession>G7WDB4</accession>
<organism evidence="1 2">
    <name type="scientific">Desulfosporosinus orientis (strain ATCC 19365 / DSM 765 / NCIMB 8382 / VKM B-1628 / Singapore I)</name>
    <name type="common">Desulfotomaculum orientis</name>
    <dbReference type="NCBI Taxonomy" id="768706"/>
    <lineage>
        <taxon>Bacteria</taxon>
        <taxon>Bacillati</taxon>
        <taxon>Bacillota</taxon>
        <taxon>Clostridia</taxon>
        <taxon>Eubacteriales</taxon>
        <taxon>Desulfitobacteriaceae</taxon>
        <taxon>Desulfosporosinus</taxon>
    </lineage>
</organism>
<dbReference type="Proteomes" id="UP000006346">
    <property type="component" value="Chromosome"/>
</dbReference>
<dbReference type="PATRIC" id="fig|768706.3.peg.2001"/>
<reference evidence="2" key="1">
    <citation type="submission" date="2011-11" db="EMBL/GenBank/DDBJ databases">
        <title>Complete sequence of Desulfosporosinus orientis DSM 765.</title>
        <authorList>
            <person name="Lucas S."/>
            <person name="Han J."/>
            <person name="Lapidus A."/>
            <person name="Cheng J.-F."/>
            <person name="Goodwin L."/>
            <person name="Pitluck S."/>
            <person name="Peters L."/>
            <person name="Ovchinnikova G."/>
            <person name="Teshima H."/>
            <person name="Detter J.C."/>
            <person name="Han C."/>
            <person name="Tapia R."/>
            <person name="Land M."/>
            <person name="Hauser L."/>
            <person name="Kyrpides N."/>
            <person name="Ivanova N."/>
            <person name="Pagani I."/>
            <person name="Pester M."/>
            <person name="Spring S."/>
            <person name="Ollivier B."/>
            <person name="Rattei T."/>
            <person name="Klenk H.-P."/>
            <person name="Wagner M."/>
            <person name="Loy A."/>
            <person name="Woyke T."/>
        </authorList>
    </citation>
    <scope>NUCLEOTIDE SEQUENCE [LARGE SCALE GENOMIC DNA]</scope>
    <source>
        <strain evidence="2">ATCC 19365 / DSM 765 / NCIMB 8382 / VKM B-1628</strain>
    </source>
</reference>
<dbReference type="EMBL" id="CP003108">
    <property type="protein sequence ID" value="AET67599.1"/>
    <property type="molecule type" value="Genomic_DNA"/>
</dbReference>
<name>G7WDB4_DESOD</name>
<reference evidence="1 2" key="2">
    <citation type="journal article" date="2012" name="J. Bacteriol.">
        <title>Complete genome sequences of Desulfosporosinus orientis DSM765T, Desulfosporosinus youngiae DSM17734T, Desulfosporosinus meridiei DSM13257T, and Desulfosporosinus acidiphilus DSM22704T.</title>
        <authorList>
            <person name="Pester M."/>
            <person name="Brambilla E."/>
            <person name="Alazard D."/>
            <person name="Rattei T."/>
            <person name="Weinmaier T."/>
            <person name="Han J."/>
            <person name="Lucas S."/>
            <person name="Lapidus A."/>
            <person name="Cheng J.F."/>
            <person name="Goodwin L."/>
            <person name="Pitluck S."/>
            <person name="Peters L."/>
            <person name="Ovchinnikova G."/>
            <person name="Teshima H."/>
            <person name="Detter J.C."/>
            <person name="Han C.S."/>
            <person name="Tapia R."/>
            <person name="Land M.L."/>
            <person name="Hauser L."/>
            <person name="Kyrpides N.C."/>
            <person name="Ivanova N.N."/>
            <person name="Pagani I."/>
            <person name="Huntmann M."/>
            <person name="Wei C.L."/>
            <person name="Davenport K.W."/>
            <person name="Daligault H."/>
            <person name="Chain P.S."/>
            <person name="Chen A."/>
            <person name="Mavromatis K."/>
            <person name="Markowitz V."/>
            <person name="Szeto E."/>
            <person name="Mikhailova N."/>
            <person name="Pati A."/>
            <person name="Wagner M."/>
            <person name="Woyke T."/>
            <person name="Ollivier B."/>
            <person name="Klenk H.P."/>
            <person name="Spring S."/>
            <person name="Loy A."/>
        </authorList>
    </citation>
    <scope>NUCLEOTIDE SEQUENCE [LARGE SCALE GENOMIC DNA]</scope>
    <source>
        <strain evidence="2">ATCC 19365 / DSM 765 / NCIMB 8382 / VKM B-1628</strain>
    </source>
</reference>
<evidence type="ECO:0000313" key="2">
    <source>
        <dbReference type="Proteomes" id="UP000006346"/>
    </source>
</evidence>
<evidence type="ECO:0000313" key="1">
    <source>
        <dbReference type="EMBL" id="AET67599.1"/>
    </source>
</evidence>
<proteinExistence type="predicted"/>
<keyword evidence="2" id="KW-1185">Reference proteome</keyword>
<protein>
    <submittedName>
        <fullName evidence="1">Uncharacterized protein</fullName>
    </submittedName>
</protein>
<dbReference type="AlphaFoldDB" id="G7WDB4"/>